<feature type="domain" description="DUF632" evidence="2">
    <location>
        <begin position="327"/>
        <end position="668"/>
    </location>
</feature>
<evidence type="ECO:0000313" key="4">
    <source>
        <dbReference type="EMBL" id="KAG6775415.1"/>
    </source>
</evidence>
<organism evidence="4 5">
    <name type="scientific">Populus tomentosa</name>
    <name type="common">Chinese white poplar</name>
    <dbReference type="NCBI Taxonomy" id="118781"/>
    <lineage>
        <taxon>Eukaryota</taxon>
        <taxon>Viridiplantae</taxon>
        <taxon>Streptophyta</taxon>
        <taxon>Embryophyta</taxon>
        <taxon>Tracheophyta</taxon>
        <taxon>Spermatophyta</taxon>
        <taxon>Magnoliopsida</taxon>
        <taxon>eudicotyledons</taxon>
        <taxon>Gunneridae</taxon>
        <taxon>Pentapetalae</taxon>
        <taxon>rosids</taxon>
        <taxon>fabids</taxon>
        <taxon>Malpighiales</taxon>
        <taxon>Salicaceae</taxon>
        <taxon>Saliceae</taxon>
        <taxon>Populus</taxon>
    </lineage>
</organism>
<gene>
    <name evidence="4" type="ORF">POTOM_018866</name>
</gene>
<name>A0A8X8D2K7_POPTO</name>
<dbReference type="Pfam" id="PF04783">
    <property type="entry name" value="DUF630"/>
    <property type="match status" value="1"/>
</dbReference>
<evidence type="ECO:0000313" key="5">
    <source>
        <dbReference type="Proteomes" id="UP000886885"/>
    </source>
</evidence>
<feature type="compositionally biased region" description="Low complexity" evidence="1">
    <location>
        <begin position="79"/>
        <end position="89"/>
    </location>
</feature>
<evidence type="ECO:0000259" key="2">
    <source>
        <dbReference type="Pfam" id="PF04782"/>
    </source>
</evidence>
<protein>
    <submittedName>
        <fullName evidence="4">Uncharacterized protein</fullName>
    </submittedName>
</protein>
<evidence type="ECO:0000256" key="1">
    <source>
        <dbReference type="SAM" id="MobiDB-lite"/>
    </source>
</evidence>
<feature type="region of interest" description="Disordered" evidence="1">
    <location>
        <begin position="68"/>
        <end position="98"/>
    </location>
</feature>
<reference evidence="4" key="1">
    <citation type="journal article" date="2020" name="bioRxiv">
        <title>Hybrid origin of Populus tomentosa Carr. identified through genome sequencing and phylogenomic analysis.</title>
        <authorList>
            <person name="An X."/>
            <person name="Gao K."/>
            <person name="Chen Z."/>
            <person name="Li J."/>
            <person name="Yang X."/>
            <person name="Yang X."/>
            <person name="Zhou J."/>
            <person name="Guo T."/>
            <person name="Zhao T."/>
            <person name="Huang S."/>
            <person name="Miao D."/>
            <person name="Khan W.U."/>
            <person name="Rao P."/>
            <person name="Ye M."/>
            <person name="Lei B."/>
            <person name="Liao W."/>
            <person name="Wang J."/>
            <person name="Ji L."/>
            <person name="Li Y."/>
            <person name="Guo B."/>
            <person name="Mustafa N.S."/>
            <person name="Li S."/>
            <person name="Yun Q."/>
            <person name="Keller S.R."/>
            <person name="Mao J."/>
            <person name="Zhang R."/>
            <person name="Strauss S.H."/>
        </authorList>
    </citation>
    <scope>NUCLEOTIDE SEQUENCE</scope>
    <source>
        <strain evidence="4">GM15</strain>
        <tissue evidence="4">Leaf</tissue>
    </source>
</reference>
<dbReference type="Proteomes" id="UP000886885">
    <property type="component" value="Chromosome 5A"/>
</dbReference>
<accession>A0A8X8D2K7</accession>
<dbReference type="InterPro" id="IPR006867">
    <property type="entry name" value="DUF632"/>
</dbReference>
<dbReference type="AlphaFoldDB" id="A0A8X8D2K7"/>
<dbReference type="OrthoDB" id="1871118at2759"/>
<dbReference type="PANTHER" id="PTHR21450">
    <property type="entry name" value="PROTEIN ALTERED PHOSPHATE STARVATION RESPONSE 1"/>
    <property type="match status" value="1"/>
</dbReference>
<dbReference type="EMBL" id="JAAWWB010000009">
    <property type="protein sequence ID" value="KAG6775415.1"/>
    <property type="molecule type" value="Genomic_DNA"/>
</dbReference>
<dbReference type="PANTHER" id="PTHR21450:SF35">
    <property type="entry name" value="TRANSCRIPTION FACTOR, PUTATIVE (DUF630 AND DUF632)-RELATED"/>
    <property type="match status" value="1"/>
</dbReference>
<proteinExistence type="predicted"/>
<dbReference type="Pfam" id="PF04782">
    <property type="entry name" value="DUF632"/>
    <property type="match status" value="1"/>
</dbReference>
<evidence type="ECO:0000259" key="3">
    <source>
        <dbReference type="Pfam" id="PF04783"/>
    </source>
</evidence>
<feature type="domain" description="DUF630" evidence="3">
    <location>
        <begin position="1"/>
        <end position="59"/>
    </location>
</feature>
<feature type="region of interest" description="Disordered" evidence="1">
    <location>
        <begin position="677"/>
        <end position="701"/>
    </location>
</feature>
<keyword evidence="5" id="KW-1185">Reference proteome</keyword>
<dbReference type="InterPro" id="IPR006868">
    <property type="entry name" value="DUF630"/>
</dbReference>
<sequence length="796" mass="88712">MGSASSKVDKTEPLALCKERRKFIKQAIDSRYNLAAAHVSYINSLRNIGVALRRFAEAEVLIESSLSTTSATELDKSPSHSSYLSPSPSHNAEVSDSPLHFESPISPPVLNMSYMRAGGGGNAVTVKFNLNNSSDFVEDESLGFSMPPPPPPPPFESGGSWDFFDPSDTGESFRFVGHGDLDMEFDDIGGWNEFRSEKVGVEHSVVDAKGKWTEVGLDKNSQVHEETLKPGVEQNGVENSGNSITQNGSCNFVVEGTATSSGLRAVEGSSGQVLVGQMRHVEEGQNVNVSTLGKPGSKREKAVAVNNLSAEREDPSEFITHRAKDFLSSIKDIEHRFFRASESGKEVSRMLEANNIRVGYTEAKGGSSASAILVAVKFVCCRGKTALVSHEPMEHMTKVITWKRTASLRSSSSRNPLVTATKDDASDSGIDFVEEFCMIAGSHSSTLDRLYAWERKLYDEIKAGESIWKEYDRKCDQLRHQFAKDQSVHVIDKTRAVVKDLHSRIRVAIHSVDSISKRIEKIRDEELQPQLLELIQGLIRMWKNMLECHHAQYITISLAYHSRRSTETPQGDTRRQIMAQLQQEIECFGFSFANWINSHASYVEALNGWLQNCILQPQERSKSRRPFSPRRLLAPPLFVLCRDWSAGIKGLPSEELNNAIRTLLTDLHRLMEQQEEQLQKEEKVVDANNGESGGKENERNDDVSSSLYCIHAILTKVLDRLNNFSEASLKMYEDIRQKTEAARVSYLNCRPLSLPLLYSAVSAIAFAPWLMCENNKAKVKVTSSPLVDVVSFLKES</sequence>
<comment type="caution">
    <text evidence="4">The sequence shown here is derived from an EMBL/GenBank/DDBJ whole genome shotgun (WGS) entry which is preliminary data.</text>
</comment>